<keyword evidence="2" id="KW-1003">Cell membrane</keyword>
<accession>A0AAQ3MIH2</accession>
<sequence>MASRTQPAASDLVYEDFQPLYEWVKDERLVNVMLPAGFRRDQLRVQVTSKPTLRVTGERLMYQNRYRRFNLELPIQSDYDTDDVTAKFEGSTLSIKFGKRSLNKPTEPATAPSQKVEQQKEDTPKEETKSNGDEVSAAEQKTPQKEETKTNGSSETKEETPAPKTRPVSRTKTRLIDFALGSGNQVDDEVAGDSDAGNNKRKKIVKWMVLIYAVVAIVALGLYAKNAFISNGESDAESFFLEL</sequence>
<dbReference type="InterPro" id="IPR008978">
    <property type="entry name" value="HSP20-like_chaperone"/>
</dbReference>
<dbReference type="InterPro" id="IPR002068">
    <property type="entry name" value="A-crystallin/Hsp20_dom"/>
</dbReference>
<evidence type="ECO:0000256" key="1">
    <source>
        <dbReference type="ARBA" id="ARBA00004162"/>
    </source>
</evidence>
<evidence type="ECO:0000313" key="8">
    <source>
        <dbReference type="EMBL" id="WVY91566.1"/>
    </source>
</evidence>
<evidence type="ECO:0000256" key="5">
    <source>
        <dbReference type="SAM" id="MobiDB-lite"/>
    </source>
</evidence>
<keyword evidence="6" id="KW-0472">Membrane</keyword>
<keyword evidence="9" id="KW-1185">Reference proteome</keyword>
<protein>
    <recommendedName>
        <fullName evidence="7">SHSP domain-containing protein</fullName>
    </recommendedName>
</protein>
<comment type="subcellular location">
    <subcellularLocation>
        <location evidence="1">Cell membrane</location>
        <topology evidence="1">Single-pass membrane protein</topology>
    </subcellularLocation>
</comment>
<feature type="compositionally biased region" description="Basic and acidic residues" evidence="5">
    <location>
        <begin position="142"/>
        <end position="161"/>
    </location>
</feature>
<evidence type="ECO:0000313" key="9">
    <source>
        <dbReference type="Proteomes" id="UP001374535"/>
    </source>
</evidence>
<feature type="domain" description="SHSP" evidence="7">
    <location>
        <begin position="11"/>
        <end position="114"/>
    </location>
</feature>
<name>A0AAQ3MIH2_VIGMU</name>
<feature type="region of interest" description="Disordered" evidence="5">
    <location>
        <begin position="99"/>
        <end position="172"/>
    </location>
</feature>
<feature type="transmembrane region" description="Helical" evidence="6">
    <location>
        <begin position="204"/>
        <end position="224"/>
    </location>
</feature>
<dbReference type="Proteomes" id="UP001374535">
    <property type="component" value="Chromosome 11"/>
</dbReference>
<keyword evidence="6" id="KW-1133">Transmembrane helix</keyword>
<dbReference type="GO" id="GO:0006952">
    <property type="term" value="P:defense response"/>
    <property type="evidence" value="ECO:0007669"/>
    <property type="project" value="UniProtKB-KW"/>
</dbReference>
<evidence type="ECO:0000256" key="6">
    <source>
        <dbReference type="SAM" id="Phobius"/>
    </source>
</evidence>
<dbReference type="EMBL" id="CP144690">
    <property type="protein sequence ID" value="WVY91566.1"/>
    <property type="molecule type" value="Genomic_DNA"/>
</dbReference>
<feature type="compositionally biased region" description="Basic and acidic residues" evidence="5">
    <location>
        <begin position="117"/>
        <end position="132"/>
    </location>
</feature>
<dbReference type="GO" id="GO:0034605">
    <property type="term" value="P:cellular response to heat"/>
    <property type="evidence" value="ECO:0007669"/>
    <property type="project" value="TreeGrafter"/>
</dbReference>
<dbReference type="PANTHER" id="PTHR43670">
    <property type="entry name" value="HEAT SHOCK PROTEIN 26"/>
    <property type="match status" value="1"/>
</dbReference>
<evidence type="ECO:0000259" key="7">
    <source>
        <dbReference type="PROSITE" id="PS01031"/>
    </source>
</evidence>
<proteinExistence type="inferred from homology"/>
<dbReference type="AlphaFoldDB" id="A0AAQ3MIH2"/>
<dbReference type="PANTHER" id="PTHR43670:SF47">
    <property type="entry name" value="HSP20_ALPHA CRYSTALLIN FAMILY PROTEIN"/>
    <property type="match status" value="1"/>
</dbReference>
<keyword evidence="6" id="KW-0812">Transmembrane</keyword>
<evidence type="ECO:0000256" key="2">
    <source>
        <dbReference type="ARBA" id="ARBA00022475"/>
    </source>
</evidence>
<evidence type="ECO:0000256" key="4">
    <source>
        <dbReference type="PROSITE-ProRule" id="PRU00285"/>
    </source>
</evidence>
<reference evidence="8 9" key="1">
    <citation type="journal article" date="2023" name="Life. Sci Alliance">
        <title>Evolutionary insights into 3D genome organization and epigenetic landscape of Vigna mungo.</title>
        <authorList>
            <person name="Junaid A."/>
            <person name="Singh B."/>
            <person name="Bhatia S."/>
        </authorList>
    </citation>
    <scope>NUCLEOTIDE SEQUENCE [LARGE SCALE GENOMIC DNA]</scope>
    <source>
        <strain evidence="8">Urdbean</strain>
    </source>
</reference>
<dbReference type="GO" id="GO:0005886">
    <property type="term" value="C:plasma membrane"/>
    <property type="evidence" value="ECO:0007669"/>
    <property type="project" value="UniProtKB-SubCell"/>
</dbReference>
<gene>
    <name evidence="8" type="ORF">V8G54_037080</name>
</gene>
<organism evidence="8 9">
    <name type="scientific">Vigna mungo</name>
    <name type="common">Black gram</name>
    <name type="synonym">Phaseolus mungo</name>
    <dbReference type="NCBI Taxonomy" id="3915"/>
    <lineage>
        <taxon>Eukaryota</taxon>
        <taxon>Viridiplantae</taxon>
        <taxon>Streptophyta</taxon>
        <taxon>Embryophyta</taxon>
        <taxon>Tracheophyta</taxon>
        <taxon>Spermatophyta</taxon>
        <taxon>Magnoliopsida</taxon>
        <taxon>eudicotyledons</taxon>
        <taxon>Gunneridae</taxon>
        <taxon>Pentapetalae</taxon>
        <taxon>rosids</taxon>
        <taxon>fabids</taxon>
        <taxon>Fabales</taxon>
        <taxon>Fabaceae</taxon>
        <taxon>Papilionoideae</taxon>
        <taxon>50 kb inversion clade</taxon>
        <taxon>NPAAA clade</taxon>
        <taxon>indigoferoid/millettioid clade</taxon>
        <taxon>Phaseoleae</taxon>
        <taxon>Vigna</taxon>
    </lineage>
</organism>
<dbReference type="PROSITE" id="PS01031">
    <property type="entry name" value="SHSP"/>
    <property type="match status" value="1"/>
</dbReference>
<keyword evidence="3" id="KW-0611">Plant defense</keyword>
<dbReference type="SUPFAM" id="SSF49764">
    <property type="entry name" value="HSP20-like chaperones"/>
    <property type="match status" value="1"/>
</dbReference>
<dbReference type="CDD" id="cd00298">
    <property type="entry name" value="ACD_sHsps_p23-like"/>
    <property type="match status" value="1"/>
</dbReference>
<evidence type="ECO:0000256" key="3">
    <source>
        <dbReference type="ARBA" id="ARBA00022821"/>
    </source>
</evidence>
<comment type="similarity">
    <text evidence="4">Belongs to the small heat shock protein (HSP20) family.</text>
</comment>
<dbReference type="Gene3D" id="2.60.40.790">
    <property type="match status" value="1"/>
</dbReference>